<feature type="domain" description="Lipoyl-binding" evidence="7">
    <location>
        <begin position="105"/>
        <end position="180"/>
    </location>
</feature>
<comment type="similarity">
    <text evidence="2">Belongs to the 2-oxoacid dehydrogenase family.</text>
</comment>
<dbReference type="Gene3D" id="3.40.50.1820">
    <property type="entry name" value="alpha/beta hydrolase"/>
    <property type="match status" value="1"/>
</dbReference>
<dbReference type="PANTHER" id="PTHR43178">
    <property type="entry name" value="DIHYDROLIPOAMIDE ACETYLTRANSFERASE COMPONENT OF PYRUVATE DEHYDROGENASE COMPLEX"/>
    <property type="match status" value="1"/>
</dbReference>
<evidence type="ECO:0000256" key="5">
    <source>
        <dbReference type="ARBA" id="ARBA00022823"/>
    </source>
</evidence>
<name>A0A7Y3T3E3_9HYPH</name>
<protein>
    <submittedName>
        <fullName evidence="9">Acetoin dehydrogenase dihydrolipoyllysine-residue acetyltransferase subunit</fullName>
    </submittedName>
</protein>
<dbReference type="Gene3D" id="4.10.320.10">
    <property type="entry name" value="E3-binding domain"/>
    <property type="match status" value="1"/>
</dbReference>
<dbReference type="InterPro" id="IPR004167">
    <property type="entry name" value="PSBD"/>
</dbReference>
<reference evidence="9 10" key="1">
    <citation type="submission" date="2018-11" db="EMBL/GenBank/DDBJ databases">
        <title>Genome sequencing and analysis.</title>
        <authorList>
            <person name="Huang Y.-T."/>
        </authorList>
    </citation>
    <scope>NUCLEOTIDE SEQUENCE [LARGE SCALE GENOMIC DNA]</scope>
    <source>
        <strain evidence="9 10">SHIN</strain>
    </source>
</reference>
<dbReference type="Proteomes" id="UP000526233">
    <property type="component" value="Unassembled WGS sequence"/>
</dbReference>
<evidence type="ECO:0000313" key="9">
    <source>
        <dbReference type="EMBL" id="NNV19996.1"/>
    </source>
</evidence>
<dbReference type="Gene3D" id="2.40.50.100">
    <property type="match status" value="2"/>
</dbReference>
<evidence type="ECO:0000256" key="2">
    <source>
        <dbReference type="ARBA" id="ARBA00007317"/>
    </source>
</evidence>
<evidence type="ECO:0000259" key="8">
    <source>
        <dbReference type="PROSITE" id="PS51826"/>
    </source>
</evidence>
<dbReference type="InterPro" id="IPR011053">
    <property type="entry name" value="Single_hybrid_motif"/>
</dbReference>
<dbReference type="InterPro" id="IPR029058">
    <property type="entry name" value="AB_hydrolase_fold"/>
</dbReference>
<evidence type="ECO:0000256" key="6">
    <source>
        <dbReference type="ARBA" id="ARBA00023315"/>
    </source>
</evidence>
<dbReference type="GO" id="GO:0031405">
    <property type="term" value="F:lipoic acid binding"/>
    <property type="evidence" value="ECO:0007669"/>
    <property type="project" value="TreeGrafter"/>
</dbReference>
<evidence type="ECO:0000256" key="3">
    <source>
        <dbReference type="ARBA" id="ARBA00011484"/>
    </source>
</evidence>
<evidence type="ECO:0000313" key="10">
    <source>
        <dbReference type="Proteomes" id="UP000526233"/>
    </source>
</evidence>
<dbReference type="PROSITE" id="PS50968">
    <property type="entry name" value="BIOTINYL_LIPOYL"/>
    <property type="match status" value="2"/>
</dbReference>
<evidence type="ECO:0000259" key="7">
    <source>
        <dbReference type="PROSITE" id="PS50968"/>
    </source>
</evidence>
<dbReference type="Pfam" id="PF02817">
    <property type="entry name" value="E3_binding"/>
    <property type="match status" value="1"/>
</dbReference>
<proteinExistence type="inferred from homology"/>
<dbReference type="Pfam" id="PF00561">
    <property type="entry name" value="Abhydrolase_1"/>
    <property type="match status" value="1"/>
</dbReference>
<dbReference type="PANTHER" id="PTHR43178:SF5">
    <property type="entry name" value="LIPOAMIDE ACYLTRANSFERASE COMPONENT OF BRANCHED-CHAIN ALPHA-KETO ACID DEHYDROGENASE COMPLEX, MITOCHONDRIAL"/>
    <property type="match status" value="1"/>
</dbReference>
<dbReference type="InterPro" id="IPR050743">
    <property type="entry name" value="2-oxoacid_DH_E2_comp"/>
</dbReference>
<dbReference type="SUPFAM" id="SSF51230">
    <property type="entry name" value="Single hybrid motif"/>
    <property type="match status" value="2"/>
</dbReference>
<feature type="domain" description="Peripheral subunit-binding (PSBD)" evidence="8">
    <location>
        <begin position="222"/>
        <end position="259"/>
    </location>
</feature>
<dbReference type="PROSITE" id="PS00189">
    <property type="entry name" value="LIPOYL"/>
    <property type="match status" value="1"/>
</dbReference>
<dbReference type="CDD" id="cd06849">
    <property type="entry name" value="lipoyl_domain"/>
    <property type="match status" value="2"/>
</dbReference>
<dbReference type="GO" id="GO:0016407">
    <property type="term" value="F:acetyltransferase activity"/>
    <property type="evidence" value="ECO:0007669"/>
    <property type="project" value="TreeGrafter"/>
</dbReference>
<dbReference type="EMBL" id="PKQI01000001">
    <property type="protein sequence ID" value="NNV19996.1"/>
    <property type="molecule type" value="Genomic_DNA"/>
</dbReference>
<comment type="cofactor">
    <cofactor evidence="1">
        <name>(R)-lipoate</name>
        <dbReference type="ChEBI" id="CHEBI:83088"/>
    </cofactor>
</comment>
<dbReference type="RefSeq" id="WP_007879829.1">
    <property type="nucleotide sequence ID" value="NZ_CAXURC020000002.1"/>
</dbReference>
<keyword evidence="6" id="KW-0012">Acyltransferase</keyword>
<dbReference type="GO" id="GO:0005737">
    <property type="term" value="C:cytoplasm"/>
    <property type="evidence" value="ECO:0007669"/>
    <property type="project" value="TreeGrafter"/>
</dbReference>
<feature type="domain" description="Lipoyl-binding" evidence="7">
    <location>
        <begin position="3"/>
        <end position="78"/>
    </location>
</feature>
<dbReference type="PRINTS" id="PR00111">
    <property type="entry name" value="ABHYDROLASE"/>
</dbReference>
<accession>A0A7Y3T3E3</accession>
<dbReference type="AlphaFoldDB" id="A0A7Y3T3E3"/>
<dbReference type="InterPro" id="IPR000073">
    <property type="entry name" value="AB_hydrolase_1"/>
</dbReference>
<gene>
    <name evidence="9" type="ORF">EHE22_06075</name>
</gene>
<sequence>MTERILKMPRLGETMEEGKIVGFLVNPGDSFKRGDSIIEIETDKTVAEFPALGDGTLHEWIGSVGDHVVVGAPLARIDIGVGPDWTDEGGESTPVSEESTDDFVVTELDMPRLGETMEEGRIVRWLKAAGDSFERGEAVLEIETDKTVAEFPALVGGKIVEILRQKGDMVTVGGAIARIEVAAGAATLKPDAPAVETVAASAVPIVSSAAVARQAGRDKRVRATPLARRIARDKGIDIQLLSGTGRRGRIEKEDVLAASGNTLPKGDIQFVELGRGRVAYSDQGSKDAPTFLLLHGFSGDRTTWSGIASGLRRANFRVIAPDLPAHGLTTIEAGHIDQLSDFLSEFLDALSVKNVHVVAHSLGALAATEFAQTHAQRVSGLTLIAPAGLGSEIDASFISGMANATTAGEVTHLLRRVAAKPVELSPELAADFARTMSKGRLKALAETIIGSSGQRIDIITSLDKLLRSMSVRVLVGLQDRIIPWQQVTSLPPSASVHFFAQSGHMPQWDQTKDVLDLILSSTGEADD</sequence>
<dbReference type="NCBIfam" id="NF011457">
    <property type="entry name" value="PRK14875.1"/>
    <property type="match status" value="1"/>
</dbReference>
<dbReference type="Pfam" id="PF00364">
    <property type="entry name" value="Biotin_lipoyl"/>
    <property type="match status" value="2"/>
</dbReference>
<dbReference type="SUPFAM" id="SSF53474">
    <property type="entry name" value="alpha/beta-Hydrolases"/>
    <property type="match status" value="1"/>
</dbReference>
<evidence type="ECO:0000256" key="1">
    <source>
        <dbReference type="ARBA" id="ARBA00001938"/>
    </source>
</evidence>
<dbReference type="InterPro" id="IPR036625">
    <property type="entry name" value="E3-bd_dom_sf"/>
</dbReference>
<keyword evidence="4 9" id="KW-0808">Transferase</keyword>
<keyword evidence="5" id="KW-0450">Lipoyl</keyword>
<dbReference type="InterPro" id="IPR003016">
    <property type="entry name" value="2-oxoA_DH_lipoyl-BS"/>
</dbReference>
<dbReference type="PROSITE" id="PS51826">
    <property type="entry name" value="PSBD"/>
    <property type="match status" value="1"/>
</dbReference>
<organism evidence="9 10">
    <name type="scientific">Brucella pseudogrignonensis</name>
    <dbReference type="NCBI Taxonomy" id="419475"/>
    <lineage>
        <taxon>Bacteria</taxon>
        <taxon>Pseudomonadati</taxon>
        <taxon>Pseudomonadota</taxon>
        <taxon>Alphaproteobacteria</taxon>
        <taxon>Hyphomicrobiales</taxon>
        <taxon>Brucellaceae</taxon>
        <taxon>Brucella/Ochrobactrum group</taxon>
        <taxon>Brucella</taxon>
    </lineage>
</organism>
<dbReference type="InterPro" id="IPR000089">
    <property type="entry name" value="Biotin_lipoyl"/>
</dbReference>
<comment type="subunit">
    <text evidence="3">Forms a 24-polypeptide structural core with octahedral symmetry.</text>
</comment>
<dbReference type="SUPFAM" id="SSF47005">
    <property type="entry name" value="Peripheral subunit-binding domain of 2-oxo acid dehydrogenase complex"/>
    <property type="match status" value="1"/>
</dbReference>
<comment type="caution">
    <text evidence="9">The sequence shown here is derived from an EMBL/GenBank/DDBJ whole genome shotgun (WGS) entry which is preliminary data.</text>
</comment>
<evidence type="ECO:0000256" key="4">
    <source>
        <dbReference type="ARBA" id="ARBA00022679"/>
    </source>
</evidence>